<dbReference type="AlphaFoldDB" id="A0A914R2F7"/>
<protein>
    <submittedName>
        <fullName evidence="3">Uncharacterized protein</fullName>
    </submittedName>
</protein>
<dbReference type="Proteomes" id="UP000887578">
    <property type="component" value="Unplaced"/>
</dbReference>
<evidence type="ECO:0000313" key="2">
    <source>
        <dbReference type="Proteomes" id="UP000887578"/>
    </source>
</evidence>
<dbReference type="WBParaSite" id="PDA_v2.g8711.t1">
    <property type="protein sequence ID" value="PDA_v2.g8711.t1"/>
    <property type="gene ID" value="PDA_v2.g8711"/>
</dbReference>
<evidence type="ECO:0000256" key="1">
    <source>
        <dbReference type="SAM" id="Phobius"/>
    </source>
</evidence>
<name>A0A914R2F7_9BILA</name>
<sequence>MEFYIGKDDIFKKDKFELLEVKVNLDDSNTNHVVCSDKSDSSGDITVFDTTPPKNPSKIPVYKIVVYGFLVFFAILHILLVFALIYDFEHAQKFSFYLILGWILIAYIKVIID</sequence>
<reference evidence="3" key="1">
    <citation type="submission" date="2022-11" db="UniProtKB">
        <authorList>
            <consortium name="WormBaseParasite"/>
        </authorList>
    </citation>
    <scope>IDENTIFICATION</scope>
</reference>
<proteinExistence type="predicted"/>
<accession>A0A914R2F7</accession>
<keyword evidence="1" id="KW-0472">Membrane</keyword>
<feature type="transmembrane region" description="Helical" evidence="1">
    <location>
        <begin position="94"/>
        <end position="112"/>
    </location>
</feature>
<evidence type="ECO:0000313" key="3">
    <source>
        <dbReference type="WBParaSite" id="PDA_v2.g8711.t1"/>
    </source>
</evidence>
<keyword evidence="2" id="KW-1185">Reference proteome</keyword>
<keyword evidence="1" id="KW-0812">Transmembrane</keyword>
<feature type="transmembrane region" description="Helical" evidence="1">
    <location>
        <begin position="64"/>
        <end position="88"/>
    </location>
</feature>
<keyword evidence="1" id="KW-1133">Transmembrane helix</keyword>
<organism evidence="2 3">
    <name type="scientific">Panagrolaimus davidi</name>
    <dbReference type="NCBI Taxonomy" id="227884"/>
    <lineage>
        <taxon>Eukaryota</taxon>
        <taxon>Metazoa</taxon>
        <taxon>Ecdysozoa</taxon>
        <taxon>Nematoda</taxon>
        <taxon>Chromadorea</taxon>
        <taxon>Rhabditida</taxon>
        <taxon>Tylenchina</taxon>
        <taxon>Panagrolaimomorpha</taxon>
        <taxon>Panagrolaimoidea</taxon>
        <taxon>Panagrolaimidae</taxon>
        <taxon>Panagrolaimus</taxon>
    </lineage>
</organism>